<evidence type="ECO:0000256" key="8">
    <source>
        <dbReference type="ARBA" id="ARBA00023326"/>
    </source>
</evidence>
<comment type="similarity">
    <text evidence="9">Belongs to the polysaccharide monooxygenase AA9 family.</text>
</comment>
<evidence type="ECO:0000256" key="6">
    <source>
        <dbReference type="ARBA" id="ARBA00023157"/>
    </source>
</evidence>
<keyword evidence="15" id="KW-1185">Reference proteome</keyword>
<keyword evidence="6" id="KW-1015">Disulfide bond</keyword>
<proteinExistence type="inferred from homology"/>
<evidence type="ECO:0000256" key="4">
    <source>
        <dbReference type="ARBA" id="ARBA00022729"/>
    </source>
</evidence>
<keyword evidence="7" id="KW-0119">Carbohydrate metabolism</keyword>
<dbReference type="EMBL" id="JAGPNK010000020">
    <property type="protein sequence ID" value="KAH7304978.1"/>
    <property type="molecule type" value="Genomic_DNA"/>
</dbReference>
<evidence type="ECO:0000256" key="3">
    <source>
        <dbReference type="ARBA" id="ARBA00022525"/>
    </source>
</evidence>
<evidence type="ECO:0000256" key="7">
    <source>
        <dbReference type="ARBA" id="ARBA00023277"/>
    </source>
</evidence>
<dbReference type="Pfam" id="PF03443">
    <property type="entry name" value="AA9"/>
    <property type="match status" value="1"/>
</dbReference>
<evidence type="ECO:0000313" key="15">
    <source>
        <dbReference type="Proteomes" id="UP000813444"/>
    </source>
</evidence>
<dbReference type="Proteomes" id="UP000813444">
    <property type="component" value="Unassembled WGS sequence"/>
</dbReference>
<evidence type="ECO:0000256" key="9">
    <source>
        <dbReference type="ARBA" id="ARBA00044502"/>
    </source>
</evidence>
<comment type="cofactor">
    <cofactor evidence="1">
        <name>Cu(2+)</name>
        <dbReference type="ChEBI" id="CHEBI:29036"/>
    </cofactor>
</comment>
<evidence type="ECO:0000259" key="13">
    <source>
        <dbReference type="Pfam" id="PF03443"/>
    </source>
</evidence>
<feature type="signal peptide" evidence="12">
    <location>
        <begin position="1"/>
        <end position="21"/>
    </location>
</feature>
<evidence type="ECO:0000256" key="5">
    <source>
        <dbReference type="ARBA" id="ARBA00023001"/>
    </source>
</evidence>
<evidence type="ECO:0000256" key="12">
    <source>
        <dbReference type="SAM" id="SignalP"/>
    </source>
</evidence>
<evidence type="ECO:0000256" key="10">
    <source>
        <dbReference type="ARBA" id="ARBA00045077"/>
    </source>
</evidence>
<feature type="chain" id="PRO_5035427737" description="lytic cellulose monooxygenase (C4-dehydrogenating)" evidence="12">
    <location>
        <begin position="22"/>
        <end position="250"/>
    </location>
</feature>
<evidence type="ECO:0000256" key="1">
    <source>
        <dbReference type="ARBA" id="ARBA00001973"/>
    </source>
</evidence>
<comment type="catalytic activity">
    <reaction evidence="10">
        <text>[(1-&gt;4)-beta-D-glucosyl]n+m + reduced acceptor + O2 = 4-dehydro-beta-D-glucosyl-[(1-&gt;4)-beta-D-glucosyl]n-1 + [(1-&gt;4)-beta-D-glucosyl]m + acceptor + H2O.</text>
        <dbReference type="EC" id="1.14.99.56"/>
    </reaction>
</comment>
<keyword evidence="8" id="KW-0624">Polysaccharide degradation</keyword>
<dbReference type="GO" id="GO:0005576">
    <property type="term" value="C:extracellular region"/>
    <property type="evidence" value="ECO:0007669"/>
    <property type="project" value="UniProtKB-SubCell"/>
</dbReference>
<evidence type="ECO:0000256" key="2">
    <source>
        <dbReference type="ARBA" id="ARBA00004613"/>
    </source>
</evidence>
<gene>
    <name evidence="14" type="ORF">B0I35DRAFT_471762</name>
</gene>
<comment type="subcellular location">
    <subcellularLocation>
        <location evidence="2">Secreted</location>
    </subcellularLocation>
</comment>
<dbReference type="CDD" id="cd21175">
    <property type="entry name" value="LPMO_AA9"/>
    <property type="match status" value="1"/>
</dbReference>
<reference evidence="14" key="1">
    <citation type="journal article" date="2021" name="Nat. Commun.">
        <title>Genetic determinants of endophytism in the Arabidopsis root mycobiome.</title>
        <authorList>
            <person name="Mesny F."/>
            <person name="Miyauchi S."/>
            <person name="Thiergart T."/>
            <person name="Pickel B."/>
            <person name="Atanasova L."/>
            <person name="Karlsson M."/>
            <person name="Huettel B."/>
            <person name="Barry K.W."/>
            <person name="Haridas S."/>
            <person name="Chen C."/>
            <person name="Bauer D."/>
            <person name="Andreopoulos W."/>
            <person name="Pangilinan J."/>
            <person name="LaButti K."/>
            <person name="Riley R."/>
            <person name="Lipzen A."/>
            <person name="Clum A."/>
            <person name="Drula E."/>
            <person name="Henrissat B."/>
            <person name="Kohler A."/>
            <person name="Grigoriev I.V."/>
            <person name="Martin F.M."/>
            <person name="Hacquard S."/>
        </authorList>
    </citation>
    <scope>NUCLEOTIDE SEQUENCE</scope>
    <source>
        <strain evidence="14">MPI-CAGE-CH-0235</strain>
    </source>
</reference>
<name>A0A8K0WK75_9HYPO</name>
<feature type="domain" description="Auxiliary Activity family 9 catalytic" evidence="13">
    <location>
        <begin position="22"/>
        <end position="237"/>
    </location>
</feature>
<protein>
    <recommendedName>
        <fullName evidence="11">lytic cellulose monooxygenase (C4-dehydrogenating)</fullName>
        <ecNumber evidence="11">1.14.99.56</ecNumber>
    </recommendedName>
</protein>
<dbReference type="GO" id="GO:0016787">
    <property type="term" value="F:hydrolase activity"/>
    <property type="evidence" value="ECO:0007669"/>
    <property type="project" value="UniProtKB-KW"/>
</dbReference>
<dbReference type="GO" id="GO:0030245">
    <property type="term" value="P:cellulose catabolic process"/>
    <property type="evidence" value="ECO:0007669"/>
    <property type="project" value="UniProtKB-KW"/>
</dbReference>
<dbReference type="OrthoDB" id="4849160at2759"/>
<dbReference type="PANTHER" id="PTHR33353:SF34">
    <property type="entry name" value="ENDO-BETA-1,4-GLUCANASE D"/>
    <property type="match status" value="1"/>
</dbReference>
<dbReference type="Gene3D" id="2.70.50.70">
    <property type="match status" value="1"/>
</dbReference>
<sequence>MAASMAKTALGLLALASGVLSHGLVTSYTVDGEEYGGFLLDYYYDIVNGGTAPDIAAWYAENLDIGFVEPNAYGTAAINCHKNAKPGKLYTTVAAGGSVTFDWTPKPWPHPYGPILAYVAKCDGECTDVNPTSLRWVKIEEQGIDYDTQVWAQAQFVDQDSNWTVNIPESLAPGNYVLRHELIALHGAASANGAQNYPQCFNIKITGSGTANPTGVPGTSLYKATDPGILFNPYVTITNYVIPGPALWRG</sequence>
<keyword evidence="14" id="KW-0378">Hydrolase</keyword>
<evidence type="ECO:0000313" key="14">
    <source>
        <dbReference type="EMBL" id="KAH7304978.1"/>
    </source>
</evidence>
<evidence type="ECO:0000256" key="11">
    <source>
        <dbReference type="ARBA" id="ARBA00047174"/>
    </source>
</evidence>
<accession>A0A8K0WK75</accession>
<keyword evidence="4 12" id="KW-0732">Signal</keyword>
<dbReference type="InterPro" id="IPR049892">
    <property type="entry name" value="AA9"/>
</dbReference>
<organism evidence="14 15">
    <name type="scientific">Stachybotrys elegans</name>
    <dbReference type="NCBI Taxonomy" id="80388"/>
    <lineage>
        <taxon>Eukaryota</taxon>
        <taxon>Fungi</taxon>
        <taxon>Dikarya</taxon>
        <taxon>Ascomycota</taxon>
        <taxon>Pezizomycotina</taxon>
        <taxon>Sordariomycetes</taxon>
        <taxon>Hypocreomycetidae</taxon>
        <taxon>Hypocreales</taxon>
        <taxon>Stachybotryaceae</taxon>
        <taxon>Stachybotrys</taxon>
    </lineage>
</organism>
<keyword evidence="3" id="KW-0964">Secreted</keyword>
<dbReference type="InterPro" id="IPR005103">
    <property type="entry name" value="AA9_LPMO"/>
</dbReference>
<dbReference type="PANTHER" id="PTHR33353">
    <property type="entry name" value="PUTATIVE (AFU_ORTHOLOGUE AFUA_1G12560)-RELATED"/>
    <property type="match status" value="1"/>
</dbReference>
<comment type="caution">
    <text evidence="14">The sequence shown here is derived from an EMBL/GenBank/DDBJ whole genome shotgun (WGS) entry which is preliminary data.</text>
</comment>
<dbReference type="EC" id="1.14.99.56" evidence="11"/>
<keyword evidence="5" id="KW-0136">Cellulose degradation</keyword>
<dbReference type="AlphaFoldDB" id="A0A8K0WK75"/>